<reference evidence="2" key="2">
    <citation type="submission" date="2019-07" db="EMBL/GenBank/DDBJ databases">
        <authorList>
            <person name="Yang Y."/>
            <person name="Bocs S."/>
            <person name="Baudouin L."/>
        </authorList>
    </citation>
    <scope>NUCLEOTIDE SEQUENCE</scope>
    <source>
        <tissue evidence="2">Spear leaf of Hainan Tall coconut</tissue>
    </source>
</reference>
<keyword evidence="3" id="KW-1185">Reference proteome</keyword>
<evidence type="ECO:0000313" key="2">
    <source>
        <dbReference type="EMBL" id="KAG1347083.1"/>
    </source>
</evidence>
<dbReference type="EMBL" id="CM017877">
    <property type="protein sequence ID" value="KAG1347083.1"/>
    <property type="molecule type" value="Genomic_DNA"/>
</dbReference>
<dbReference type="OrthoDB" id="1270396at2759"/>
<comment type="caution">
    <text evidence="2">The sequence shown here is derived from an EMBL/GenBank/DDBJ whole genome shotgun (WGS) entry which is preliminary data.</text>
</comment>
<dbReference type="Proteomes" id="UP000797356">
    <property type="component" value="Chromosome 6"/>
</dbReference>
<evidence type="ECO:0000256" key="1">
    <source>
        <dbReference type="SAM" id="MobiDB-lite"/>
    </source>
</evidence>
<protein>
    <submittedName>
        <fullName evidence="2">Uncharacterized protein</fullName>
    </submittedName>
</protein>
<gene>
    <name evidence="2" type="ORF">COCNU_06G009120</name>
</gene>
<organism evidence="2 3">
    <name type="scientific">Cocos nucifera</name>
    <name type="common">Coconut palm</name>
    <dbReference type="NCBI Taxonomy" id="13894"/>
    <lineage>
        <taxon>Eukaryota</taxon>
        <taxon>Viridiplantae</taxon>
        <taxon>Streptophyta</taxon>
        <taxon>Embryophyta</taxon>
        <taxon>Tracheophyta</taxon>
        <taxon>Spermatophyta</taxon>
        <taxon>Magnoliopsida</taxon>
        <taxon>Liliopsida</taxon>
        <taxon>Arecaceae</taxon>
        <taxon>Arecoideae</taxon>
        <taxon>Cocoseae</taxon>
        <taxon>Attaleinae</taxon>
        <taxon>Cocos</taxon>
    </lineage>
</organism>
<feature type="region of interest" description="Disordered" evidence="1">
    <location>
        <begin position="1"/>
        <end position="26"/>
    </location>
</feature>
<name>A0A8K0IB26_COCNU</name>
<feature type="compositionally biased region" description="Basic and acidic residues" evidence="1">
    <location>
        <begin position="10"/>
        <end position="25"/>
    </location>
</feature>
<dbReference type="AlphaFoldDB" id="A0A8K0IB26"/>
<accession>A0A8K0IB26</accession>
<proteinExistence type="predicted"/>
<sequence>MGSGLAGEGDQERERRRSRDGKAGREGFSLAVVAGASSNRTFHDPTHMAYVWNRQHQKRYDFFDYERARDARLKKIEELYRGYKVKLYRGWLEHQRDTPEELIP</sequence>
<reference evidence="2" key="1">
    <citation type="journal article" date="2017" name="Gigascience">
        <title>The genome draft of coconut (Cocos nucifera).</title>
        <authorList>
            <person name="Xiao Y."/>
            <person name="Xu P."/>
            <person name="Fan H."/>
            <person name="Baudouin L."/>
            <person name="Xia W."/>
            <person name="Bocs S."/>
            <person name="Xu J."/>
            <person name="Li Q."/>
            <person name="Guo A."/>
            <person name="Zhou L."/>
            <person name="Li J."/>
            <person name="Wu Y."/>
            <person name="Ma Z."/>
            <person name="Armero A."/>
            <person name="Issali A.E."/>
            <person name="Liu N."/>
            <person name="Peng M."/>
            <person name="Yang Y."/>
        </authorList>
    </citation>
    <scope>NUCLEOTIDE SEQUENCE</scope>
    <source>
        <tissue evidence="2">Spear leaf of Hainan Tall coconut</tissue>
    </source>
</reference>
<evidence type="ECO:0000313" key="3">
    <source>
        <dbReference type="Proteomes" id="UP000797356"/>
    </source>
</evidence>